<keyword evidence="2" id="KW-0472">Membrane</keyword>
<keyword evidence="2" id="KW-1133">Transmembrane helix</keyword>
<feature type="transmembrane region" description="Helical" evidence="2">
    <location>
        <begin position="276"/>
        <end position="297"/>
    </location>
</feature>
<gene>
    <name evidence="4" type="ORF">BCR43DRAFT_526732</name>
</gene>
<protein>
    <submittedName>
        <fullName evidence="4">Saccharopine dehydrogenase</fullName>
    </submittedName>
</protein>
<dbReference type="OMA" id="CEYRAIA"/>
<dbReference type="PANTHER" id="PTHR12286:SF5">
    <property type="entry name" value="SACCHAROPINE DEHYDROGENASE-LIKE OXIDOREDUCTASE"/>
    <property type="match status" value="1"/>
</dbReference>
<dbReference type="GO" id="GO:0005739">
    <property type="term" value="C:mitochondrion"/>
    <property type="evidence" value="ECO:0007669"/>
    <property type="project" value="TreeGrafter"/>
</dbReference>
<dbReference type="Gene3D" id="3.40.50.720">
    <property type="entry name" value="NAD(P)-binding Rossmann-like Domain"/>
    <property type="match status" value="1"/>
</dbReference>
<dbReference type="OrthoDB" id="10268090at2759"/>
<feature type="domain" description="Saccharopine dehydrogenase NADP binding" evidence="3">
    <location>
        <begin position="8"/>
        <end position="139"/>
    </location>
</feature>
<evidence type="ECO:0000313" key="4">
    <source>
        <dbReference type="EMBL" id="ORY93123.1"/>
    </source>
</evidence>
<dbReference type="InterPro" id="IPR036291">
    <property type="entry name" value="NAD(P)-bd_dom_sf"/>
</dbReference>
<dbReference type="Proteomes" id="UP000242180">
    <property type="component" value="Unassembled WGS sequence"/>
</dbReference>
<evidence type="ECO:0000259" key="3">
    <source>
        <dbReference type="Pfam" id="PF03435"/>
    </source>
</evidence>
<comment type="caution">
    <text evidence="4">The sequence shown here is derived from an EMBL/GenBank/DDBJ whole genome shotgun (WGS) entry which is preliminary data.</text>
</comment>
<name>A0A1X2H406_SYNRA</name>
<dbReference type="InterPro" id="IPR005097">
    <property type="entry name" value="Sacchrp_dh_NADP-bd"/>
</dbReference>
<dbReference type="GO" id="GO:0005886">
    <property type="term" value="C:plasma membrane"/>
    <property type="evidence" value="ECO:0007669"/>
    <property type="project" value="TreeGrafter"/>
</dbReference>
<dbReference type="GO" id="GO:0009247">
    <property type="term" value="P:glycolipid biosynthetic process"/>
    <property type="evidence" value="ECO:0007669"/>
    <property type="project" value="TreeGrafter"/>
</dbReference>
<reference evidence="4 5" key="1">
    <citation type="submission" date="2016-07" db="EMBL/GenBank/DDBJ databases">
        <title>Pervasive Adenine N6-methylation of Active Genes in Fungi.</title>
        <authorList>
            <consortium name="DOE Joint Genome Institute"/>
            <person name="Mondo S.J."/>
            <person name="Dannebaum R.O."/>
            <person name="Kuo R.C."/>
            <person name="Labutti K."/>
            <person name="Haridas S."/>
            <person name="Kuo A."/>
            <person name="Salamov A."/>
            <person name="Ahrendt S.R."/>
            <person name="Lipzen A."/>
            <person name="Sullivan W."/>
            <person name="Andreopoulos W.B."/>
            <person name="Clum A."/>
            <person name="Lindquist E."/>
            <person name="Daum C."/>
            <person name="Ramamoorthy G.K."/>
            <person name="Gryganskyi A."/>
            <person name="Culley D."/>
            <person name="Magnuson J.K."/>
            <person name="James T.Y."/>
            <person name="O'Malley M.A."/>
            <person name="Stajich J.E."/>
            <person name="Spatafora J.W."/>
            <person name="Visel A."/>
            <person name="Grigoriev I.V."/>
        </authorList>
    </citation>
    <scope>NUCLEOTIDE SEQUENCE [LARGE SCALE GENOMIC DNA]</scope>
    <source>
        <strain evidence="4 5">NRRL 2496</strain>
    </source>
</reference>
<keyword evidence="2" id="KW-0812">Transmembrane</keyword>
<dbReference type="Pfam" id="PF03435">
    <property type="entry name" value="Sacchrp_dh_NADP"/>
    <property type="match status" value="1"/>
</dbReference>
<accession>A0A1X2H406</accession>
<dbReference type="SUPFAM" id="SSF51735">
    <property type="entry name" value="NAD(P)-binding Rossmann-fold domains"/>
    <property type="match status" value="1"/>
</dbReference>
<dbReference type="InterPro" id="IPR051276">
    <property type="entry name" value="Saccharopine_DH-like_oxidrdct"/>
</dbReference>
<dbReference type="InParanoid" id="A0A1X2H406"/>
<evidence type="ECO:0000256" key="2">
    <source>
        <dbReference type="SAM" id="Phobius"/>
    </source>
</evidence>
<sequence>MSRTYDLVIFGATGFTGSLVCEYLVQSSNKDVRWAIAGRNSKKLQDVKAKLVELDSECESRVDILIGDSGDRESLDRIVRQTRVVLSTVGPFTKYGGPLVEACVENKTHYIDSTGEYNFVKSLIDKHHEKARQEGTFIVPCCGFDSIPSDLGTFMVCDYIRKKHNIGIENVKCSVVSFEGGLSGGTYQSFVEVMGDDNISLMQSLDPYLLSPMRGKDSIPSIMMRRDKDFDKRWQTFWAMAPTNERIVRRTWALLAERGEGYGPAFRYHETLSMKFFSAFAFTTVMVLLGPLIIPLLRMRLTRNRVAKLLPTSGEGPTREEIENSTWEVQLVATSEKGSSNQSVRVRGTVKGFKHGGYGDTARMLIESALCLVKDHDMLPAKEGGVLTTASAFGNVLLERLRADGKMIFETEEL</sequence>
<proteinExistence type="inferred from homology"/>
<evidence type="ECO:0000313" key="5">
    <source>
        <dbReference type="Proteomes" id="UP000242180"/>
    </source>
</evidence>
<evidence type="ECO:0000256" key="1">
    <source>
        <dbReference type="ARBA" id="ARBA00038048"/>
    </source>
</evidence>
<keyword evidence="5" id="KW-1185">Reference proteome</keyword>
<dbReference type="AlphaFoldDB" id="A0A1X2H406"/>
<comment type="similarity">
    <text evidence="1">Belongs to the saccharopine dehydrogenase family.</text>
</comment>
<dbReference type="PANTHER" id="PTHR12286">
    <property type="entry name" value="SACCHAROPINE DEHYDROGENASE-LIKE OXIDOREDUCTASE"/>
    <property type="match status" value="1"/>
</dbReference>
<dbReference type="GO" id="GO:0005811">
    <property type="term" value="C:lipid droplet"/>
    <property type="evidence" value="ECO:0007669"/>
    <property type="project" value="TreeGrafter"/>
</dbReference>
<dbReference type="EMBL" id="MCGN01000009">
    <property type="protein sequence ID" value="ORY93123.1"/>
    <property type="molecule type" value="Genomic_DNA"/>
</dbReference>
<organism evidence="4 5">
    <name type="scientific">Syncephalastrum racemosum</name>
    <name type="common">Filamentous fungus</name>
    <dbReference type="NCBI Taxonomy" id="13706"/>
    <lineage>
        <taxon>Eukaryota</taxon>
        <taxon>Fungi</taxon>
        <taxon>Fungi incertae sedis</taxon>
        <taxon>Mucoromycota</taxon>
        <taxon>Mucoromycotina</taxon>
        <taxon>Mucoromycetes</taxon>
        <taxon>Mucorales</taxon>
        <taxon>Syncephalastraceae</taxon>
        <taxon>Syncephalastrum</taxon>
    </lineage>
</organism>